<keyword evidence="2 10" id="KW-0813">Transport</keyword>
<evidence type="ECO:0000313" key="15">
    <source>
        <dbReference type="EMBL" id="OUY08563.1"/>
    </source>
</evidence>
<comment type="similarity">
    <text evidence="10 11">Belongs to the TonB-dependent receptor family.</text>
</comment>
<dbReference type="PANTHER" id="PTHR30069">
    <property type="entry name" value="TONB-DEPENDENT OUTER MEMBRANE RECEPTOR"/>
    <property type="match status" value="1"/>
</dbReference>
<evidence type="ECO:0000256" key="4">
    <source>
        <dbReference type="ARBA" id="ARBA00022692"/>
    </source>
</evidence>
<keyword evidence="3 10" id="KW-1134">Transmembrane beta strand</keyword>
<evidence type="ECO:0000259" key="13">
    <source>
        <dbReference type="Pfam" id="PF00593"/>
    </source>
</evidence>
<dbReference type="GO" id="GO:0015889">
    <property type="term" value="P:cobalamin transport"/>
    <property type="evidence" value="ECO:0007669"/>
    <property type="project" value="TreeGrafter"/>
</dbReference>
<dbReference type="InterPro" id="IPR000531">
    <property type="entry name" value="Beta-barrel_TonB"/>
</dbReference>
<keyword evidence="16" id="KW-1185">Reference proteome</keyword>
<feature type="signal peptide" evidence="12">
    <location>
        <begin position="1"/>
        <end position="25"/>
    </location>
</feature>
<evidence type="ECO:0000256" key="3">
    <source>
        <dbReference type="ARBA" id="ARBA00022452"/>
    </source>
</evidence>
<evidence type="ECO:0000313" key="16">
    <source>
        <dbReference type="Proteomes" id="UP000196536"/>
    </source>
</evidence>
<dbReference type="CDD" id="cd01347">
    <property type="entry name" value="ligand_gated_channel"/>
    <property type="match status" value="1"/>
</dbReference>
<evidence type="ECO:0000256" key="2">
    <source>
        <dbReference type="ARBA" id="ARBA00022448"/>
    </source>
</evidence>
<feature type="chain" id="PRO_5012194036" evidence="12">
    <location>
        <begin position="26"/>
        <end position="619"/>
    </location>
</feature>
<reference evidence="15 16" key="1">
    <citation type="submission" date="2017-05" db="EMBL/GenBank/DDBJ databases">
        <title>Acinetobacter populi ANC 5415 (= PBJ7), whole genome shotgun sequencing project.</title>
        <authorList>
            <person name="Nemec A."/>
            <person name="Radolfova-Krizova L."/>
        </authorList>
    </citation>
    <scope>NUCLEOTIDE SEQUENCE [LARGE SCALE GENOMIC DNA]</scope>
    <source>
        <strain evidence="15 16">PBJ7</strain>
    </source>
</reference>
<dbReference type="Proteomes" id="UP000196536">
    <property type="component" value="Unassembled WGS sequence"/>
</dbReference>
<comment type="caution">
    <text evidence="15">The sequence shown here is derived from an EMBL/GenBank/DDBJ whole genome shotgun (WGS) entry which is preliminary data.</text>
</comment>
<dbReference type="GO" id="GO:0009279">
    <property type="term" value="C:cell outer membrane"/>
    <property type="evidence" value="ECO:0007669"/>
    <property type="project" value="UniProtKB-SubCell"/>
</dbReference>
<dbReference type="SUPFAM" id="SSF56935">
    <property type="entry name" value="Porins"/>
    <property type="match status" value="1"/>
</dbReference>
<dbReference type="InterPro" id="IPR012910">
    <property type="entry name" value="Plug_dom"/>
</dbReference>
<evidence type="ECO:0000256" key="7">
    <source>
        <dbReference type="ARBA" id="ARBA00023077"/>
    </source>
</evidence>
<evidence type="ECO:0000256" key="9">
    <source>
        <dbReference type="ARBA" id="ARBA00023237"/>
    </source>
</evidence>
<gene>
    <name evidence="15" type="ORF">CAP51_02835</name>
</gene>
<keyword evidence="8 10" id="KW-0472">Membrane</keyword>
<dbReference type="PROSITE" id="PS52016">
    <property type="entry name" value="TONB_DEPENDENT_REC_3"/>
    <property type="match status" value="1"/>
</dbReference>
<feature type="domain" description="TonB-dependent receptor-like beta-barrel" evidence="13">
    <location>
        <begin position="202"/>
        <end position="588"/>
    </location>
</feature>
<dbReference type="InterPro" id="IPR039426">
    <property type="entry name" value="TonB-dep_rcpt-like"/>
</dbReference>
<sequence length="619" mass="68259">MSKHFQPASLAGAIAIVLTSNTTFAADQTIELDPIVVTASKSEEKASEVPARISVINEQTLTQSPIAALPSLLQQEAAINMVQSGGYGQISSIFLRGSNSNQTLVLRDGIRLNTISTGAANIAFIDTTDLKQIEILKGPASVLYGTDAIGGVLQLISKTPEKTSAFITTEAGEKSTYKAVIGADLVEDGFYAQIRGQRLETDGTRVTDFNQSNLKTADYDQKGFSTKIGIEQKEYAISLDYNQNQGTTGYIDCNLYNLDYSCGGLKNMSQDFKNEAINLKSRINVTQNWDVNLRLSQFKDDLNQNDANWDGSYDYIQSKTKEADLNAKWQFTPEQNILMGITRQNIEGDVVSYATPYNGDVDSTGYYLQHQYQQPGLNTQLGLRVEDNEKYGTHTVGQGAIRFQVLPLTSIYANIGTAFKSPTLNQLYSSYGNVDLKPEESTSYEIGLDQKLNYGLTAGLSLYHTKVKNLIDYASSAPYYFSNVSKATFQGGESYIAWQNEGWFSKAAYNYVKTENDETHTELNRRPRQSFTLTAGVENEVYGVSASLSAKSSAKDYQQNTPGYVTVNVNTYWNVHPNVKLFANVENLADVEYKTASYQAGTYYINGGRLASAGVTLRY</sequence>
<dbReference type="InterPro" id="IPR037066">
    <property type="entry name" value="Plug_dom_sf"/>
</dbReference>
<keyword evidence="7 11" id="KW-0798">TonB box</keyword>
<keyword evidence="6" id="KW-0406">Ion transport</keyword>
<protein>
    <submittedName>
        <fullName evidence="15">Ligand-gated channel protein</fullName>
    </submittedName>
</protein>
<evidence type="ECO:0000256" key="10">
    <source>
        <dbReference type="PROSITE-ProRule" id="PRU01360"/>
    </source>
</evidence>
<accession>A0A1Z9Z256</accession>
<feature type="domain" description="TonB-dependent receptor plug" evidence="14">
    <location>
        <begin position="46"/>
        <end position="152"/>
    </location>
</feature>
<keyword evidence="4 10" id="KW-0812">Transmembrane</keyword>
<dbReference type="OrthoDB" id="9764669at2"/>
<evidence type="ECO:0000256" key="5">
    <source>
        <dbReference type="ARBA" id="ARBA00022729"/>
    </source>
</evidence>
<organism evidence="15 16">
    <name type="scientific">Acinetobacter populi</name>
    <dbReference type="NCBI Taxonomy" id="1582270"/>
    <lineage>
        <taxon>Bacteria</taxon>
        <taxon>Pseudomonadati</taxon>
        <taxon>Pseudomonadota</taxon>
        <taxon>Gammaproteobacteria</taxon>
        <taxon>Moraxellales</taxon>
        <taxon>Moraxellaceae</taxon>
        <taxon>Acinetobacter</taxon>
    </lineage>
</organism>
<dbReference type="Pfam" id="PF07715">
    <property type="entry name" value="Plug"/>
    <property type="match status" value="1"/>
</dbReference>
<dbReference type="GO" id="GO:0006811">
    <property type="term" value="P:monoatomic ion transport"/>
    <property type="evidence" value="ECO:0007669"/>
    <property type="project" value="UniProtKB-KW"/>
</dbReference>
<comment type="subcellular location">
    <subcellularLocation>
        <location evidence="1 10">Cell outer membrane</location>
        <topology evidence="1 10">Multi-pass membrane protein</topology>
    </subcellularLocation>
</comment>
<evidence type="ECO:0000259" key="14">
    <source>
        <dbReference type="Pfam" id="PF07715"/>
    </source>
</evidence>
<dbReference type="InterPro" id="IPR036942">
    <property type="entry name" value="Beta-barrel_TonB_sf"/>
</dbReference>
<dbReference type="AlphaFoldDB" id="A0A1Z9Z256"/>
<name>A0A1Z9Z256_9GAMM</name>
<evidence type="ECO:0000256" key="12">
    <source>
        <dbReference type="SAM" id="SignalP"/>
    </source>
</evidence>
<evidence type="ECO:0000256" key="6">
    <source>
        <dbReference type="ARBA" id="ARBA00023065"/>
    </source>
</evidence>
<dbReference type="RefSeq" id="WP_087619231.1">
    <property type="nucleotide sequence ID" value="NZ_NEXX01000001.1"/>
</dbReference>
<keyword evidence="5 12" id="KW-0732">Signal</keyword>
<dbReference type="EMBL" id="NEXX01000001">
    <property type="protein sequence ID" value="OUY08563.1"/>
    <property type="molecule type" value="Genomic_DNA"/>
</dbReference>
<dbReference type="PANTHER" id="PTHR30069:SF53">
    <property type="entry name" value="COLICIN I RECEPTOR-RELATED"/>
    <property type="match status" value="1"/>
</dbReference>
<proteinExistence type="inferred from homology"/>
<evidence type="ECO:0000256" key="1">
    <source>
        <dbReference type="ARBA" id="ARBA00004571"/>
    </source>
</evidence>
<dbReference type="Pfam" id="PF00593">
    <property type="entry name" value="TonB_dep_Rec_b-barrel"/>
    <property type="match status" value="1"/>
</dbReference>
<dbReference type="Gene3D" id="2.170.130.10">
    <property type="entry name" value="TonB-dependent receptor, plug domain"/>
    <property type="match status" value="1"/>
</dbReference>
<evidence type="ECO:0000256" key="11">
    <source>
        <dbReference type="RuleBase" id="RU003357"/>
    </source>
</evidence>
<evidence type="ECO:0000256" key="8">
    <source>
        <dbReference type="ARBA" id="ARBA00023136"/>
    </source>
</evidence>
<keyword evidence="9 10" id="KW-0998">Cell outer membrane</keyword>
<dbReference type="Gene3D" id="2.40.170.20">
    <property type="entry name" value="TonB-dependent receptor, beta-barrel domain"/>
    <property type="match status" value="1"/>
</dbReference>